<evidence type="ECO:0000313" key="1">
    <source>
        <dbReference type="EMBL" id="SEM91488.1"/>
    </source>
</evidence>
<dbReference type="EMBL" id="FOBF01000021">
    <property type="protein sequence ID" value="SEN08959.1"/>
    <property type="molecule type" value="Genomic_DNA"/>
</dbReference>
<reference evidence="1 4" key="1">
    <citation type="submission" date="2016-10" db="EMBL/GenBank/DDBJ databases">
        <authorList>
            <person name="de Groot N.N."/>
        </authorList>
    </citation>
    <scope>NUCLEOTIDE SEQUENCE [LARGE SCALE GENOMIC DNA]</scope>
    <source>
        <strain evidence="1 4">DSM 43357</strain>
    </source>
</reference>
<evidence type="ECO:0000313" key="4">
    <source>
        <dbReference type="Proteomes" id="UP000198953"/>
    </source>
</evidence>
<gene>
    <name evidence="1" type="ORF">SAMN05660976_06311</name>
    <name evidence="2" type="ORF">SAMN05660976_06813</name>
    <name evidence="3" type="ORF">SAMN05660976_06974</name>
</gene>
<sequence>MGLFNRVKFPKPLTCPNCGVTGIWTAQFWFGATDLIDYEVGQHLNWEYRWAVAGEPGHHRVLAQGVLEGCRHCGTYDFGGSLWEMVVIEIVDDVIVSVVQDTSGDGWWAEDWRVLEA</sequence>
<evidence type="ECO:0000313" key="2">
    <source>
        <dbReference type="EMBL" id="SEN08959.1"/>
    </source>
</evidence>
<accession>A0A1H8CB44</accession>
<proteinExistence type="predicted"/>
<dbReference type="EMBL" id="FOBF01000019">
    <property type="protein sequence ID" value="SEM91488.1"/>
    <property type="molecule type" value="Genomic_DNA"/>
</dbReference>
<dbReference type="Proteomes" id="UP000198953">
    <property type="component" value="Unassembled WGS sequence"/>
</dbReference>
<name>A0A1H8CB44_9ACTN</name>
<keyword evidence="4" id="KW-1185">Reference proteome</keyword>
<dbReference type="RefSeq" id="WP_055509962.1">
    <property type="nucleotide sequence ID" value="NZ_BBZG01000007.1"/>
</dbReference>
<dbReference type="EMBL" id="FOBF01000023">
    <property type="protein sequence ID" value="SEN18685.1"/>
    <property type="molecule type" value="Genomic_DNA"/>
</dbReference>
<dbReference type="AlphaFoldDB" id="A0A1H8CB44"/>
<evidence type="ECO:0000313" key="3">
    <source>
        <dbReference type="EMBL" id="SEN18685.1"/>
    </source>
</evidence>
<organism evidence="1 4">
    <name type="scientific">Nonomuraea pusilla</name>
    <dbReference type="NCBI Taxonomy" id="46177"/>
    <lineage>
        <taxon>Bacteria</taxon>
        <taxon>Bacillati</taxon>
        <taxon>Actinomycetota</taxon>
        <taxon>Actinomycetes</taxon>
        <taxon>Streptosporangiales</taxon>
        <taxon>Streptosporangiaceae</taxon>
        <taxon>Nonomuraea</taxon>
    </lineage>
</organism>
<dbReference type="OrthoDB" id="674225at2"/>
<protein>
    <submittedName>
        <fullName evidence="1">Uncharacterized protein</fullName>
    </submittedName>
</protein>